<keyword evidence="7" id="KW-0998">Cell outer membrane</keyword>
<name>A0A2J0KVK5_9BACT</name>
<evidence type="ECO:0000313" key="10">
    <source>
        <dbReference type="EMBL" id="PIU41364.1"/>
    </source>
</evidence>
<keyword evidence="9" id="KW-0732">Signal</keyword>
<dbReference type="GO" id="GO:0015288">
    <property type="term" value="F:porin activity"/>
    <property type="evidence" value="ECO:0007669"/>
    <property type="project" value="TreeGrafter"/>
</dbReference>
<evidence type="ECO:0000256" key="7">
    <source>
        <dbReference type="ARBA" id="ARBA00023237"/>
    </source>
</evidence>
<evidence type="ECO:0000256" key="1">
    <source>
        <dbReference type="ARBA" id="ARBA00004442"/>
    </source>
</evidence>
<keyword evidence="3" id="KW-0813">Transport</keyword>
<evidence type="ECO:0000256" key="2">
    <source>
        <dbReference type="ARBA" id="ARBA00007613"/>
    </source>
</evidence>
<evidence type="ECO:0008006" key="12">
    <source>
        <dbReference type="Google" id="ProtNLM"/>
    </source>
</evidence>
<dbReference type="SUPFAM" id="SSF56954">
    <property type="entry name" value="Outer membrane efflux proteins (OEP)"/>
    <property type="match status" value="1"/>
</dbReference>
<feature type="signal peptide" evidence="9">
    <location>
        <begin position="1"/>
        <end position="24"/>
    </location>
</feature>
<evidence type="ECO:0000256" key="3">
    <source>
        <dbReference type="ARBA" id="ARBA00022448"/>
    </source>
</evidence>
<dbReference type="InterPro" id="IPR003423">
    <property type="entry name" value="OMP_efflux"/>
</dbReference>
<dbReference type="PANTHER" id="PTHR30026:SF20">
    <property type="entry name" value="OUTER MEMBRANE PROTEIN TOLC"/>
    <property type="match status" value="1"/>
</dbReference>
<evidence type="ECO:0000256" key="4">
    <source>
        <dbReference type="ARBA" id="ARBA00022452"/>
    </source>
</evidence>
<keyword evidence="4" id="KW-1134">Transmembrane beta strand</keyword>
<sequence>MTKHIKFFITFLLFFNMFIGNALAEEVLAWQDCIGEAQKNHPNLISAQESIKEKEASKAITTSGLLPQITGNASGRTAKTSTRTDDEMRSSTSNSYSYGVAGTQLIFDGFKTINDVRAASENIKAA</sequence>
<comment type="caution">
    <text evidence="10">The sequence shown here is derived from an EMBL/GenBank/DDBJ whole genome shotgun (WGS) entry which is preliminary data.</text>
</comment>
<proteinExistence type="inferred from homology"/>
<dbReference type="GO" id="GO:0015562">
    <property type="term" value="F:efflux transmembrane transporter activity"/>
    <property type="evidence" value="ECO:0007669"/>
    <property type="project" value="InterPro"/>
</dbReference>
<organism evidence="10 11">
    <name type="scientific">Candidatus Aquitaenariimonas noxiae</name>
    <dbReference type="NCBI Taxonomy" id="1974741"/>
    <lineage>
        <taxon>Bacteria</taxon>
        <taxon>Pseudomonadati</taxon>
        <taxon>Candidatus Omnitrophota</taxon>
        <taxon>Candidatus Aquitaenariimonas</taxon>
    </lineage>
</organism>
<keyword evidence="5" id="KW-0812">Transmembrane</keyword>
<dbReference type="Proteomes" id="UP000230052">
    <property type="component" value="Unassembled WGS sequence"/>
</dbReference>
<dbReference type="Pfam" id="PF02321">
    <property type="entry name" value="OEP"/>
    <property type="match status" value="1"/>
</dbReference>
<dbReference type="PANTHER" id="PTHR30026">
    <property type="entry name" value="OUTER MEMBRANE PROTEIN TOLC"/>
    <property type="match status" value="1"/>
</dbReference>
<feature type="chain" id="PRO_5014425124" description="TolC family protein" evidence="9">
    <location>
        <begin position="25"/>
        <end position="126"/>
    </location>
</feature>
<dbReference type="AlphaFoldDB" id="A0A2J0KVK5"/>
<dbReference type="InterPro" id="IPR051906">
    <property type="entry name" value="TolC-like"/>
</dbReference>
<gene>
    <name evidence="10" type="ORF">COS99_05750</name>
</gene>
<comment type="similarity">
    <text evidence="2">Belongs to the outer membrane factor (OMF) (TC 1.B.17) family.</text>
</comment>
<evidence type="ECO:0000256" key="8">
    <source>
        <dbReference type="SAM" id="MobiDB-lite"/>
    </source>
</evidence>
<keyword evidence="6" id="KW-0472">Membrane</keyword>
<comment type="subcellular location">
    <subcellularLocation>
        <location evidence="1">Cell outer membrane</location>
    </subcellularLocation>
</comment>
<evidence type="ECO:0000256" key="9">
    <source>
        <dbReference type="SAM" id="SignalP"/>
    </source>
</evidence>
<reference evidence="10 11" key="1">
    <citation type="submission" date="2017-09" db="EMBL/GenBank/DDBJ databases">
        <title>Depth-based differentiation of microbial function through sediment-hosted aquifers and enrichment of novel symbionts in the deep terrestrial subsurface.</title>
        <authorList>
            <person name="Probst A.J."/>
            <person name="Ladd B."/>
            <person name="Jarett J.K."/>
            <person name="Geller-Mcgrath D.E."/>
            <person name="Sieber C.M."/>
            <person name="Emerson J.B."/>
            <person name="Anantharaman K."/>
            <person name="Thomas B.C."/>
            <person name="Malmstrom R."/>
            <person name="Stieglmeier M."/>
            <person name="Klingl A."/>
            <person name="Woyke T."/>
            <person name="Ryan C.M."/>
            <person name="Banfield J.F."/>
        </authorList>
    </citation>
    <scope>NUCLEOTIDE SEQUENCE [LARGE SCALE GENOMIC DNA]</scope>
    <source>
        <strain evidence="10">CG07_land_8_20_14_0_80_42_15</strain>
    </source>
</reference>
<dbReference type="GO" id="GO:1990281">
    <property type="term" value="C:efflux pump complex"/>
    <property type="evidence" value="ECO:0007669"/>
    <property type="project" value="TreeGrafter"/>
</dbReference>
<evidence type="ECO:0000313" key="11">
    <source>
        <dbReference type="Proteomes" id="UP000230052"/>
    </source>
</evidence>
<accession>A0A2J0KVK5</accession>
<evidence type="ECO:0000256" key="6">
    <source>
        <dbReference type="ARBA" id="ARBA00023136"/>
    </source>
</evidence>
<dbReference type="GO" id="GO:0009279">
    <property type="term" value="C:cell outer membrane"/>
    <property type="evidence" value="ECO:0007669"/>
    <property type="project" value="UniProtKB-SubCell"/>
</dbReference>
<protein>
    <recommendedName>
        <fullName evidence="12">TolC family protein</fullName>
    </recommendedName>
</protein>
<dbReference type="Gene3D" id="1.20.1600.10">
    <property type="entry name" value="Outer membrane efflux proteins (OEP)"/>
    <property type="match status" value="1"/>
</dbReference>
<feature type="region of interest" description="Disordered" evidence="8">
    <location>
        <begin position="62"/>
        <end position="94"/>
    </location>
</feature>
<feature type="compositionally biased region" description="Polar residues" evidence="8">
    <location>
        <begin position="62"/>
        <end position="81"/>
    </location>
</feature>
<evidence type="ECO:0000256" key="5">
    <source>
        <dbReference type="ARBA" id="ARBA00022692"/>
    </source>
</evidence>
<dbReference type="EMBL" id="PEWV01000060">
    <property type="protein sequence ID" value="PIU41364.1"/>
    <property type="molecule type" value="Genomic_DNA"/>
</dbReference>